<accession>A0A4V2IIB6</accession>
<keyword evidence="1" id="KW-0614">Plasmid</keyword>
<dbReference type="EMBL" id="SIPC01000005">
    <property type="protein sequence ID" value="TAX66323.1"/>
    <property type="molecule type" value="Genomic_DNA"/>
</dbReference>
<proteinExistence type="predicted"/>
<sequence>MERRFNRLKHLRRFATRYERRTIHCT</sequence>
<protein>
    <recommendedName>
        <fullName evidence="3">Transposase</fullName>
    </recommendedName>
</protein>
<dbReference type="AlphaFoldDB" id="A0A4V2IIB6"/>
<gene>
    <name evidence="1" type="ORF">ELI03_32400</name>
</gene>
<evidence type="ECO:0000313" key="1">
    <source>
        <dbReference type="EMBL" id="TAX66323.1"/>
    </source>
</evidence>
<geneLocation type="plasmid" evidence="1">
    <name>pSM145A_Rh05</name>
</geneLocation>
<evidence type="ECO:0000313" key="2">
    <source>
        <dbReference type="Proteomes" id="UP000293652"/>
    </source>
</evidence>
<dbReference type="Proteomes" id="UP000293652">
    <property type="component" value="Unassembled WGS sequence"/>
</dbReference>
<reference evidence="1 2" key="1">
    <citation type="submission" date="2019-02" db="EMBL/GenBank/DDBJ databases">
        <title>The genomic architecture of introgression among sibling species of bacteria.</title>
        <authorList>
            <person name="Cavassim M.I.A."/>
            <person name="Moeskjaer S."/>
            <person name="Moslemi C."/>
            <person name="Fields B."/>
            <person name="Bachmann A."/>
            <person name="Vilhjalmsson B."/>
            <person name="Schierup M.H."/>
            <person name="Young J.P.W."/>
            <person name="Andersen S.U."/>
        </authorList>
    </citation>
    <scope>NUCLEOTIDE SEQUENCE [LARGE SCALE GENOMIC DNA]</scope>
    <source>
        <strain evidence="1 2">SM145A</strain>
        <plasmid evidence="1">pSM145A_Rh05</plasmid>
    </source>
</reference>
<organism evidence="1 2">
    <name type="scientific">Rhizobium leguminosarum</name>
    <dbReference type="NCBI Taxonomy" id="384"/>
    <lineage>
        <taxon>Bacteria</taxon>
        <taxon>Pseudomonadati</taxon>
        <taxon>Pseudomonadota</taxon>
        <taxon>Alphaproteobacteria</taxon>
        <taxon>Hyphomicrobiales</taxon>
        <taxon>Rhizobiaceae</taxon>
        <taxon>Rhizobium/Agrobacterium group</taxon>
        <taxon>Rhizobium</taxon>
    </lineage>
</organism>
<comment type="caution">
    <text evidence="1">The sequence shown here is derived from an EMBL/GenBank/DDBJ whole genome shotgun (WGS) entry which is preliminary data.</text>
</comment>
<evidence type="ECO:0008006" key="3">
    <source>
        <dbReference type="Google" id="ProtNLM"/>
    </source>
</evidence>
<name>A0A4V2IIB6_RHILE</name>